<evidence type="ECO:0000313" key="2">
    <source>
        <dbReference type="Proteomes" id="UP000467841"/>
    </source>
</evidence>
<keyword evidence="2" id="KW-1185">Reference proteome</keyword>
<comment type="caution">
    <text evidence="1">The sequence shown here is derived from an EMBL/GenBank/DDBJ whole genome shotgun (WGS) entry which is preliminary data.</text>
</comment>
<dbReference type="Proteomes" id="UP000467841">
    <property type="component" value="Unassembled WGS sequence"/>
</dbReference>
<dbReference type="AlphaFoldDB" id="A0A6D2KH69"/>
<sequence length="143" mass="15866">MFKLLKVLSLSKDKGFLPGKTNINPKHSCHAIMVETGANFVDFEKTATDFRTAEVVSGDTTELCRSTLNSVGDTIPLCRSTPDLPEEILQISDFQANFCKFQTAPDLTETSKSGAERVYKPKIPFPRGLGSLNKRLKMQKSRP</sequence>
<accession>A0A6D2KH69</accession>
<reference evidence="1" key="1">
    <citation type="submission" date="2020-01" db="EMBL/GenBank/DDBJ databases">
        <authorList>
            <person name="Mishra B."/>
        </authorList>
    </citation>
    <scope>NUCLEOTIDE SEQUENCE [LARGE SCALE GENOMIC DNA]</scope>
</reference>
<proteinExistence type="predicted"/>
<name>A0A6D2KH69_9BRAS</name>
<dbReference type="EMBL" id="CACVBM020001375">
    <property type="protein sequence ID" value="CAA7047524.1"/>
    <property type="molecule type" value="Genomic_DNA"/>
</dbReference>
<gene>
    <name evidence="1" type="ORF">MERR_LOCUS34759</name>
</gene>
<protein>
    <submittedName>
        <fullName evidence="1">Uncharacterized protein</fullName>
    </submittedName>
</protein>
<evidence type="ECO:0000313" key="1">
    <source>
        <dbReference type="EMBL" id="CAA7047524.1"/>
    </source>
</evidence>
<organism evidence="1 2">
    <name type="scientific">Microthlaspi erraticum</name>
    <dbReference type="NCBI Taxonomy" id="1685480"/>
    <lineage>
        <taxon>Eukaryota</taxon>
        <taxon>Viridiplantae</taxon>
        <taxon>Streptophyta</taxon>
        <taxon>Embryophyta</taxon>
        <taxon>Tracheophyta</taxon>
        <taxon>Spermatophyta</taxon>
        <taxon>Magnoliopsida</taxon>
        <taxon>eudicotyledons</taxon>
        <taxon>Gunneridae</taxon>
        <taxon>Pentapetalae</taxon>
        <taxon>rosids</taxon>
        <taxon>malvids</taxon>
        <taxon>Brassicales</taxon>
        <taxon>Brassicaceae</taxon>
        <taxon>Coluteocarpeae</taxon>
        <taxon>Microthlaspi</taxon>
    </lineage>
</organism>